<sequence>MQNSLRQWVIVLAGLMVGALAMAGYFYMIYSRVVVRPRLPAIIAGRIEPTPTPDPLAVYSVLLLGYGGNGHEGGYLTDTMILARVEPKRSEVTLISIPRDVWVELPLGTSGNNTHKINTAYAFGLDDRQFPHKPVEFTGEAGGGQLAKHAVASVLGIPVDYFISLSFNGFRESIDVLGGVDIDVPHTFDDYLYPVPEERENDCGKSPEDIEAITATLSGTLLEQEFSCRYEHLHFDEGTEYMVGERALKFVRSRKSDNYGGDYNRSFRQLALLEAVKDKIISIGFIPKIIPFTSSLTNDMQTDIDASVISDKLKTSLDPSTFTIRTISLSDENVLKESRSVDGQYILVPAIDEGWSTVHEYIQKELNVP</sequence>
<gene>
    <name evidence="4" type="ORF">A3B56_00030</name>
</gene>
<dbReference type="InterPro" id="IPR004474">
    <property type="entry name" value="LytR_CpsA_psr"/>
</dbReference>
<evidence type="ECO:0000256" key="1">
    <source>
        <dbReference type="ARBA" id="ARBA00006068"/>
    </source>
</evidence>
<accession>A0A1F7JFQ3</accession>
<proteinExistence type="inferred from homology"/>
<organism evidence="4 5">
    <name type="scientific">Candidatus Roizmanbacteria bacterium RIFCSPLOWO2_01_FULL_45_11</name>
    <dbReference type="NCBI Taxonomy" id="1802070"/>
    <lineage>
        <taxon>Bacteria</taxon>
        <taxon>Candidatus Roizmaniibacteriota</taxon>
    </lineage>
</organism>
<dbReference type="NCBIfam" id="TIGR00350">
    <property type="entry name" value="lytR_cpsA_psr"/>
    <property type="match status" value="1"/>
</dbReference>
<comment type="caution">
    <text evidence="4">The sequence shown here is derived from an EMBL/GenBank/DDBJ whole genome shotgun (WGS) entry which is preliminary data.</text>
</comment>
<feature type="domain" description="Cell envelope-related transcriptional attenuator" evidence="3">
    <location>
        <begin position="77"/>
        <end position="281"/>
    </location>
</feature>
<keyword evidence="2" id="KW-0812">Transmembrane</keyword>
<dbReference type="EMBL" id="MGAU01000032">
    <property type="protein sequence ID" value="OGK54439.1"/>
    <property type="molecule type" value="Genomic_DNA"/>
</dbReference>
<name>A0A1F7JFQ3_9BACT</name>
<dbReference type="Gene3D" id="3.40.630.190">
    <property type="entry name" value="LCP protein"/>
    <property type="match status" value="1"/>
</dbReference>
<evidence type="ECO:0000256" key="2">
    <source>
        <dbReference type="SAM" id="Phobius"/>
    </source>
</evidence>
<dbReference type="PANTHER" id="PTHR33392">
    <property type="entry name" value="POLYISOPRENYL-TEICHOIC ACID--PEPTIDOGLYCAN TEICHOIC ACID TRANSFERASE TAGU"/>
    <property type="match status" value="1"/>
</dbReference>
<dbReference type="AlphaFoldDB" id="A0A1F7JFQ3"/>
<reference evidence="4 5" key="1">
    <citation type="journal article" date="2016" name="Nat. Commun.">
        <title>Thousands of microbial genomes shed light on interconnected biogeochemical processes in an aquifer system.</title>
        <authorList>
            <person name="Anantharaman K."/>
            <person name="Brown C.T."/>
            <person name="Hug L.A."/>
            <person name="Sharon I."/>
            <person name="Castelle C.J."/>
            <person name="Probst A.J."/>
            <person name="Thomas B.C."/>
            <person name="Singh A."/>
            <person name="Wilkins M.J."/>
            <person name="Karaoz U."/>
            <person name="Brodie E.L."/>
            <person name="Williams K.H."/>
            <person name="Hubbard S.S."/>
            <person name="Banfield J.F."/>
        </authorList>
    </citation>
    <scope>NUCLEOTIDE SEQUENCE [LARGE SCALE GENOMIC DNA]</scope>
</reference>
<feature type="transmembrane region" description="Helical" evidence="2">
    <location>
        <begin position="7"/>
        <end position="30"/>
    </location>
</feature>
<evidence type="ECO:0000259" key="3">
    <source>
        <dbReference type="Pfam" id="PF03816"/>
    </source>
</evidence>
<dbReference type="PANTHER" id="PTHR33392:SF6">
    <property type="entry name" value="POLYISOPRENYL-TEICHOIC ACID--PEPTIDOGLYCAN TEICHOIC ACID TRANSFERASE TAGU"/>
    <property type="match status" value="1"/>
</dbReference>
<keyword evidence="2" id="KW-0472">Membrane</keyword>
<dbReference type="Proteomes" id="UP000178486">
    <property type="component" value="Unassembled WGS sequence"/>
</dbReference>
<protein>
    <recommendedName>
        <fullName evidence="3">Cell envelope-related transcriptional attenuator domain-containing protein</fullName>
    </recommendedName>
</protein>
<comment type="similarity">
    <text evidence="1">Belongs to the LytR/CpsA/Psr (LCP) family.</text>
</comment>
<dbReference type="Pfam" id="PF03816">
    <property type="entry name" value="LytR_cpsA_psr"/>
    <property type="match status" value="1"/>
</dbReference>
<keyword evidence="2" id="KW-1133">Transmembrane helix</keyword>
<evidence type="ECO:0000313" key="5">
    <source>
        <dbReference type="Proteomes" id="UP000178486"/>
    </source>
</evidence>
<dbReference type="InterPro" id="IPR050922">
    <property type="entry name" value="LytR/CpsA/Psr_CW_biosynth"/>
</dbReference>
<evidence type="ECO:0000313" key="4">
    <source>
        <dbReference type="EMBL" id="OGK54439.1"/>
    </source>
</evidence>